<dbReference type="EMBL" id="CP084204">
    <property type="protein sequence ID" value="UZX19531.1"/>
    <property type="molecule type" value="Genomic_DNA"/>
</dbReference>
<feature type="compositionally biased region" description="Low complexity" evidence="1">
    <location>
        <begin position="40"/>
        <end position="51"/>
    </location>
</feature>
<protein>
    <submittedName>
        <fullName evidence="2">Uncharacterized protein</fullName>
    </submittedName>
</protein>
<organism evidence="2 3">
    <name type="scientific">Streptomyces tanashiensis</name>
    <dbReference type="NCBI Taxonomy" id="67367"/>
    <lineage>
        <taxon>Bacteria</taxon>
        <taxon>Bacillati</taxon>
        <taxon>Actinomycetota</taxon>
        <taxon>Actinomycetes</taxon>
        <taxon>Kitasatosporales</taxon>
        <taxon>Streptomycetaceae</taxon>
        <taxon>Streptomyces</taxon>
    </lineage>
</organism>
<feature type="compositionally biased region" description="Polar residues" evidence="1">
    <location>
        <begin position="1"/>
        <end position="10"/>
    </location>
</feature>
<reference evidence="2" key="1">
    <citation type="submission" date="2021-09" db="EMBL/GenBank/DDBJ databases">
        <title>Complete genome sequence and metabolic characterization of Streptomyces tanashiensis DSM 731 the producer of antibacterial Kalafungin and diverse secondary metabolites.</title>
        <authorList>
            <person name="Abbasi M.N."/>
            <person name="Anwar M.N."/>
            <person name="Alam K."/>
            <person name="Shoaib M."/>
            <person name="Lin Z."/>
            <person name="Hayat M."/>
            <person name="Ali M.I."/>
            <person name="Malik H.M.T."/>
            <person name="Ahmed I."/>
            <person name="Li A."/>
            <person name="Hailong Wang H."/>
            <person name="Zhang Y."/>
        </authorList>
    </citation>
    <scope>NUCLEOTIDE SEQUENCE</scope>
    <source>
        <strain evidence="2">Kala</strain>
    </source>
</reference>
<feature type="region of interest" description="Disordered" evidence="1">
    <location>
        <begin position="96"/>
        <end position="117"/>
    </location>
</feature>
<sequence>MSKTLSSASIRTVVPCRPRSASYRAPRREFRRRRGPGDRPPAAGEQVAGGRAEVGEGEVEQFGRRRAAFQSAVEVDADVLRQRVVVRGATAELAPLPQVDGLGDRPEAGVRRDGEQGDPVAAAGVRELGGHLAVGLLPGEQGHRAGLAQARGWRIFTSLSGRRASPRTFL</sequence>
<evidence type="ECO:0000313" key="2">
    <source>
        <dbReference type="EMBL" id="UZX19531.1"/>
    </source>
</evidence>
<name>A0ABY6QQT7_9ACTN</name>
<dbReference type="RefSeq" id="WP_267257936.1">
    <property type="nucleotide sequence ID" value="NZ_CP084204.1"/>
</dbReference>
<proteinExistence type="predicted"/>
<evidence type="ECO:0000256" key="1">
    <source>
        <dbReference type="SAM" id="MobiDB-lite"/>
    </source>
</evidence>
<feature type="region of interest" description="Disordered" evidence="1">
    <location>
        <begin position="1"/>
        <end position="55"/>
    </location>
</feature>
<dbReference type="Proteomes" id="UP001164506">
    <property type="component" value="Chromosome"/>
</dbReference>
<gene>
    <name evidence="2" type="ORF">LDH80_01730</name>
</gene>
<keyword evidence="3" id="KW-1185">Reference proteome</keyword>
<feature type="compositionally biased region" description="Basic and acidic residues" evidence="1">
    <location>
        <begin position="102"/>
        <end position="115"/>
    </location>
</feature>
<accession>A0ABY6QQT7</accession>
<dbReference type="GeneID" id="95598122"/>
<evidence type="ECO:0000313" key="3">
    <source>
        <dbReference type="Proteomes" id="UP001164506"/>
    </source>
</evidence>